<dbReference type="InterPro" id="IPR031107">
    <property type="entry name" value="Small_HSP"/>
</dbReference>
<dbReference type="CDD" id="cd06464">
    <property type="entry name" value="ACD_sHsps-like"/>
    <property type="match status" value="1"/>
</dbReference>
<keyword evidence="5" id="KW-1185">Reference proteome</keyword>
<evidence type="ECO:0000313" key="5">
    <source>
        <dbReference type="Proteomes" id="UP000588017"/>
    </source>
</evidence>
<dbReference type="RefSeq" id="WP_183336728.1">
    <property type="nucleotide sequence ID" value="NZ_BMHX01000015.1"/>
</dbReference>
<dbReference type="InterPro" id="IPR002068">
    <property type="entry name" value="A-crystallin/Hsp20_dom"/>
</dbReference>
<reference evidence="4 5" key="1">
    <citation type="submission" date="2020-08" db="EMBL/GenBank/DDBJ databases">
        <title>Genomic Encyclopedia of Type Strains, Phase IV (KMG-IV): sequencing the most valuable type-strain genomes for metagenomic binning, comparative biology and taxonomic classification.</title>
        <authorList>
            <person name="Goeker M."/>
        </authorList>
    </citation>
    <scope>NUCLEOTIDE SEQUENCE [LARGE SCALE GENOMIC DNA]</scope>
    <source>
        <strain evidence="4 5">DSM 101465</strain>
    </source>
</reference>
<evidence type="ECO:0000259" key="3">
    <source>
        <dbReference type="PROSITE" id="PS01031"/>
    </source>
</evidence>
<dbReference type="Gene3D" id="2.60.40.790">
    <property type="match status" value="1"/>
</dbReference>
<dbReference type="AlphaFoldDB" id="A0A841KBU8"/>
<dbReference type="PANTHER" id="PTHR11527">
    <property type="entry name" value="HEAT-SHOCK PROTEIN 20 FAMILY MEMBER"/>
    <property type="match status" value="1"/>
</dbReference>
<organism evidence="4 5">
    <name type="scientific">Chelatococcus composti</name>
    <dbReference type="NCBI Taxonomy" id="1743235"/>
    <lineage>
        <taxon>Bacteria</taxon>
        <taxon>Pseudomonadati</taxon>
        <taxon>Pseudomonadota</taxon>
        <taxon>Alphaproteobacteria</taxon>
        <taxon>Hyphomicrobiales</taxon>
        <taxon>Chelatococcaceae</taxon>
        <taxon>Chelatococcus</taxon>
    </lineage>
</organism>
<protein>
    <submittedName>
        <fullName evidence="4">HSP20 family protein</fullName>
    </submittedName>
</protein>
<accession>A0A841KBU8</accession>
<feature type="domain" description="SHSP" evidence="3">
    <location>
        <begin position="63"/>
        <end position="177"/>
    </location>
</feature>
<proteinExistence type="inferred from homology"/>
<comment type="similarity">
    <text evidence="1 2">Belongs to the small heat shock protein (HSP20) family.</text>
</comment>
<dbReference type="EMBL" id="JACHEH010000016">
    <property type="protein sequence ID" value="MBB6169911.1"/>
    <property type="molecule type" value="Genomic_DNA"/>
</dbReference>
<evidence type="ECO:0000256" key="2">
    <source>
        <dbReference type="RuleBase" id="RU003616"/>
    </source>
</evidence>
<dbReference type="InterPro" id="IPR008978">
    <property type="entry name" value="HSP20-like_chaperone"/>
</dbReference>
<dbReference type="PROSITE" id="PS01031">
    <property type="entry name" value="SHSP"/>
    <property type="match status" value="1"/>
</dbReference>
<name>A0A841KBU8_9HYPH</name>
<evidence type="ECO:0000313" key="4">
    <source>
        <dbReference type="EMBL" id="MBB6169911.1"/>
    </source>
</evidence>
<evidence type="ECO:0000256" key="1">
    <source>
        <dbReference type="PROSITE-ProRule" id="PRU00285"/>
    </source>
</evidence>
<dbReference type="SUPFAM" id="SSF49764">
    <property type="entry name" value="HSP20-like chaperones"/>
    <property type="match status" value="1"/>
</dbReference>
<gene>
    <name evidence="4" type="ORF">HNQ73_003566</name>
</gene>
<dbReference type="Proteomes" id="UP000588017">
    <property type="component" value="Unassembled WGS sequence"/>
</dbReference>
<sequence>MSEAAKLPTETEKQAAPAPRTLWAPLENLRREIDRLFDDLHFGSWRMPFTRDDFKPELPWLRENGFALTPAVDLVEKETEYEISAELPGLEQKDVEVRLSNGTLIIKGEKREEKDERQKDYYMSERRYGTFMRSFRLPDTVDTDKIEARFANGVLTVRLPKSAEARQNEKKIEIKAA</sequence>
<dbReference type="Pfam" id="PF00011">
    <property type="entry name" value="HSP20"/>
    <property type="match status" value="1"/>
</dbReference>
<comment type="caution">
    <text evidence="4">The sequence shown here is derived from an EMBL/GenBank/DDBJ whole genome shotgun (WGS) entry which is preliminary data.</text>
</comment>